<dbReference type="Gene3D" id="1.10.510.10">
    <property type="entry name" value="Transferase(Phosphotransferase) domain 1"/>
    <property type="match status" value="1"/>
</dbReference>
<comment type="catalytic activity">
    <reaction evidence="8">
        <text>L-seryl-[protein] + ATP = O-phospho-L-seryl-[protein] + ADP + H(+)</text>
        <dbReference type="Rhea" id="RHEA:17989"/>
        <dbReference type="Rhea" id="RHEA-COMP:9863"/>
        <dbReference type="Rhea" id="RHEA-COMP:11604"/>
        <dbReference type="ChEBI" id="CHEBI:15378"/>
        <dbReference type="ChEBI" id="CHEBI:29999"/>
        <dbReference type="ChEBI" id="CHEBI:30616"/>
        <dbReference type="ChEBI" id="CHEBI:83421"/>
        <dbReference type="ChEBI" id="CHEBI:456216"/>
        <dbReference type="EC" id="2.7.11.1"/>
    </reaction>
</comment>
<accession>A0A8J8NR29</accession>
<dbReference type="EMBL" id="RRYP01008103">
    <property type="protein sequence ID" value="TNV80011.1"/>
    <property type="molecule type" value="Genomic_DNA"/>
</dbReference>
<dbReference type="GO" id="GO:0005737">
    <property type="term" value="C:cytoplasm"/>
    <property type="evidence" value="ECO:0007669"/>
    <property type="project" value="TreeGrafter"/>
</dbReference>
<evidence type="ECO:0000256" key="4">
    <source>
        <dbReference type="ARBA" id="ARBA00022741"/>
    </source>
</evidence>
<keyword evidence="4" id="KW-0547">Nucleotide-binding</keyword>
<evidence type="ECO:0000313" key="12">
    <source>
        <dbReference type="Proteomes" id="UP000785679"/>
    </source>
</evidence>
<feature type="region of interest" description="Disordered" evidence="9">
    <location>
        <begin position="320"/>
        <end position="348"/>
    </location>
</feature>
<name>A0A8J8NR29_HALGN</name>
<feature type="compositionally biased region" description="Polar residues" evidence="9">
    <location>
        <begin position="445"/>
        <end position="455"/>
    </location>
</feature>
<dbReference type="GO" id="GO:0004674">
    <property type="term" value="F:protein serine/threonine kinase activity"/>
    <property type="evidence" value="ECO:0007669"/>
    <property type="project" value="UniProtKB-KW"/>
</dbReference>
<dbReference type="AlphaFoldDB" id="A0A8J8NR29"/>
<dbReference type="Proteomes" id="UP000785679">
    <property type="component" value="Unassembled WGS sequence"/>
</dbReference>
<keyword evidence="3" id="KW-0808">Transferase</keyword>
<sequence length="550" mass="62766">MFVKSFLTSILGSPEPLRVYNFESTGLQVQEEQLLSEGGYAFVYRVRDTSSTINQYALKLIKCQDQQAVKMARGEVQVWRKLGAHPHVVRYWDVQVIDRSGANGEVKDYAILCELCSGGTLLEVVQRKTLMESEIMTIMKEVVSGIKHMHGLGIAHRDIKVENIIKSAQDGKCKLCDFGSASSETLDYSTATKQQISRALENFERYTTLMYRPPEMLDPYHGYQVDLKVDIWMLGCVLYALCFIKQPFQDAQSLAIISAQYSMPEADHISEKMRDLIRLMLTPNPEKRPTIWELEILVDQFDKMKEIQLSDEAEEIKQRQIEQAQIRQSKSPKPKQQSQNVYQSQLEDNNAAPRQYVKAWDSDWQQQHNYEAKADNLKDDDEDGDVIHQVFDVIDDGKPSLNPFDAIEEPPQPEKKEGWFSGVALGAMKDKKDDWTSEWDPQIKPVSSHQGVTISDESDEDNEEKPNMFEQINKLKQKQLAKRARKQQPTDQGGFSITKSWCRQYGQQSPSGNGAGLQQNICALTTVYLEKFREFLKKDGGNQSNGIPDV</sequence>
<evidence type="ECO:0000313" key="11">
    <source>
        <dbReference type="EMBL" id="TNV80011.1"/>
    </source>
</evidence>
<dbReference type="SUPFAM" id="SSF56112">
    <property type="entry name" value="Protein kinase-like (PK-like)"/>
    <property type="match status" value="1"/>
</dbReference>
<dbReference type="PANTHER" id="PTHR22967:SF57">
    <property type="entry name" value="AUXILIN, ISOFORM A-RELATED"/>
    <property type="match status" value="1"/>
</dbReference>
<gene>
    <name evidence="11" type="ORF">FGO68_gene16116</name>
</gene>
<evidence type="ECO:0000256" key="2">
    <source>
        <dbReference type="ARBA" id="ARBA00022527"/>
    </source>
</evidence>
<proteinExistence type="predicted"/>
<organism evidence="11 12">
    <name type="scientific">Halteria grandinella</name>
    <dbReference type="NCBI Taxonomy" id="5974"/>
    <lineage>
        <taxon>Eukaryota</taxon>
        <taxon>Sar</taxon>
        <taxon>Alveolata</taxon>
        <taxon>Ciliophora</taxon>
        <taxon>Intramacronucleata</taxon>
        <taxon>Spirotrichea</taxon>
        <taxon>Stichotrichia</taxon>
        <taxon>Sporadotrichida</taxon>
        <taxon>Halteriidae</taxon>
        <taxon>Halteria</taxon>
    </lineage>
</organism>
<dbReference type="EC" id="2.7.11.1" evidence="1"/>
<dbReference type="OrthoDB" id="248923at2759"/>
<feature type="region of interest" description="Disordered" evidence="9">
    <location>
        <begin position="433"/>
        <end position="496"/>
    </location>
</feature>
<feature type="compositionally biased region" description="Low complexity" evidence="9">
    <location>
        <begin position="328"/>
        <end position="339"/>
    </location>
</feature>
<reference evidence="11" key="1">
    <citation type="submission" date="2019-06" db="EMBL/GenBank/DDBJ databases">
        <authorList>
            <person name="Zheng W."/>
        </authorList>
    </citation>
    <scope>NUCLEOTIDE SEQUENCE</scope>
    <source>
        <strain evidence="11">QDHG01</strain>
    </source>
</reference>
<dbReference type="SMART" id="SM00220">
    <property type="entry name" value="S_TKc"/>
    <property type="match status" value="1"/>
</dbReference>
<dbReference type="InterPro" id="IPR011009">
    <property type="entry name" value="Kinase-like_dom_sf"/>
</dbReference>
<protein>
    <recommendedName>
        <fullName evidence="1">non-specific serine/threonine protein kinase</fullName>
        <ecNumber evidence="1">2.7.11.1</ecNumber>
    </recommendedName>
</protein>
<evidence type="ECO:0000256" key="6">
    <source>
        <dbReference type="ARBA" id="ARBA00022840"/>
    </source>
</evidence>
<evidence type="ECO:0000256" key="7">
    <source>
        <dbReference type="ARBA" id="ARBA00047899"/>
    </source>
</evidence>
<feature type="compositionally biased region" description="Basic residues" evidence="9">
    <location>
        <begin position="475"/>
        <end position="486"/>
    </location>
</feature>
<feature type="domain" description="Protein kinase" evidence="10">
    <location>
        <begin position="29"/>
        <end position="298"/>
    </location>
</feature>
<evidence type="ECO:0000256" key="1">
    <source>
        <dbReference type="ARBA" id="ARBA00012513"/>
    </source>
</evidence>
<comment type="catalytic activity">
    <reaction evidence="7">
        <text>L-threonyl-[protein] + ATP = O-phospho-L-threonyl-[protein] + ADP + H(+)</text>
        <dbReference type="Rhea" id="RHEA:46608"/>
        <dbReference type="Rhea" id="RHEA-COMP:11060"/>
        <dbReference type="Rhea" id="RHEA-COMP:11605"/>
        <dbReference type="ChEBI" id="CHEBI:15378"/>
        <dbReference type="ChEBI" id="CHEBI:30013"/>
        <dbReference type="ChEBI" id="CHEBI:30616"/>
        <dbReference type="ChEBI" id="CHEBI:61977"/>
        <dbReference type="ChEBI" id="CHEBI:456216"/>
        <dbReference type="EC" id="2.7.11.1"/>
    </reaction>
</comment>
<evidence type="ECO:0000256" key="5">
    <source>
        <dbReference type="ARBA" id="ARBA00022777"/>
    </source>
</evidence>
<evidence type="ECO:0000259" key="10">
    <source>
        <dbReference type="PROSITE" id="PS50011"/>
    </source>
</evidence>
<keyword evidence="5" id="KW-0418">Kinase</keyword>
<evidence type="ECO:0000256" key="8">
    <source>
        <dbReference type="ARBA" id="ARBA00048679"/>
    </source>
</evidence>
<keyword evidence="12" id="KW-1185">Reference proteome</keyword>
<dbReference type="PROSITE" id="PS50011">
    <property type="entry name" value="PROTEIN_KINASE_DOM"/>
    <property type="match status" value="1"/>
</dbReference>
<keyword evidence="2" id="KW-0723">Serine/threonine-protein kinase</keyword>
<dbReference type="GO" id="GO:0005524">
    <property type="term" value="F:ATP binding"/>
    <property type="evidence" value="ECO:0007669"/>
    <property type="project" value="UniProtKB-KW"/>
</dbReference>
<evidence type="ECO:0000256" key="9">
    <source>
        <dbReference type="SAM" id="MobiDB-lite"/>
    </source>
</evidence>
<dbReference type="PANTHER" id="PTHR22967">
    <property type="entry name" value="SERINE/THREONINE PROTEIN KINASE"/>
    <property type="match status" value="1"/>
</dbReference>
<keyword evidence="6" id="KW-0067">ATP-binding</keyword>
<evidence type="ECO:0000256" key="3">
    <source>
        <dbReference type="ARBA" id="ARBA00022679"/>
    </source>
</evidence>
<dbReference type="Pfam" id="PF00069">
    <property type="entry name" value="Pkinase"/>
    <property type="match status" value="1"/>
</dbReference>
<dbReference type="InterPro" id="IPR000719">
    <property type="entry name" value="Prot_kinase_dom"/>
</dbReference>
<comment type="caution">
    <text evidence="11">The sequence shown here is derived from an EMBL/GenBank/DDBJ whole genome shotgun (WGS) entry which is preliminary data.</text>
</comment>